<evidence type="ECO:0000313" key="3">
    <source>
        <dbReference type="EMBL" id="CAC5371730.1"/>
    </source>
</evidence>
<proteinExistence type="predicted"/>
<dbReference type="PANTHER" id="PTHR36695">
    <property type="entry name" value="AGAP008648-PA"/>
    <property type="match status" value="1"/>
</dbReference>
<gene>
    <name evidence="3" type="ORF">MCOR_10085</name>
</gene>
<dbReference type="InterPro" id="IPR022041">
    <property type="entry name" value="Methyltransf_FA"/>
</dbReference>
<dbReference type="Pfam" id="PF12248">
    <property type="entry name" value="Methyltransf_FA"/>
    <property type="match status" value="1"/>
</dbReference>
<organism evidence="3 4">
    <name type="scientific">Mytilus coruscus</name>
    <name type="common">Sea mussel</name>
    <dbReference type="NCBI Taxonomy" id="42192"/>
    <lineage>
        <taxon>Eukaryota</taxon>
        <taxon>Metazoa</taxon>
        <taxon>Spiralia</taxon>
        <taxon>Lophotrochozoa</taxon>
        <taxon>Mollusca</taxon>
        <taxon>Bivalvia</taxon>
        <taxon>Autobranchia</taxon>
        <taxon>Pteriomorphia</taxon>
        <taxon>Mytilida</taxon>
        <taxon>Mytiloidea</taxon>
        <taxon>Mytilidae</taxon>
        <taxon>Mytilinae</taxon>
        <taxon>Mytilus</taxon>
    </lineage>
</organism>
<sequence length="268" mass="30436">MRFISHTFAIRSMTNNLVFILGMVCHGYTYGDEIRIKTLNSGNTDSYTNPNVFEDYTSLSDYRIFPSEKQFFRFEIETCHDAFILLSAGIDLKSHDFYEICIGGSGNKKTYLRRKYNDDNQFTFSTPDILGCTEKSTFVIRWTFDGTIYLVKESTVGTETVIDWTDPIPLLIQGVGIMTVWGSDGLWIIRSSTFSNGLYCGVPSTYGNMKFLSTSIQRSRMICLFKCSPNSACLGVNFKEETNDCELVSVGQLIDKSIRSGWSFYTKC</sequence>
<protein>
    <recommendedName>
        <fullName evidence="2">Farnesoic acid O-methyl transferase domain-containing protein</fullName>
    </recommendedName>
</protein>
<feature type="chain" id="PRO_5026853185" description="Farnesoic acid O-methyl transferase domain-containing protein" evidence="1">
    <location>
        <begin position="32"/>
        <end position="268"/>
    </location>
</feature>
<evidence type="ECO:0000256" key="1">
    <source>
        <dbReference type="SAM" id="SignalP"/>
    </source>
</evidence>
<dbReference type="Proteomes" id="UP000507470">
    <property type="component" value="Unassembled WGS sequence"/>
</dbReference>
<dbReference type="EMBL" id="CACVKT020001796">
    <property type="protein sequence ID" value="CAC5371730.1"/>
    <property type="molecule type" value="Genomic_DNA"/>
</dbReference>
<reference evidence="3 4" key="1">
    <citation type="submission" date="2020-06" db="EMBL/GenBank/DDBJ databases">
        <authorList>
            <person name="Li R."/>
            <person name="Bekaert M."/>
        </authorList>
    </citation>
    <scope>NUCLEOTIDE SEQUENCE [LARGE SCALE GENOMIC DNA]</scope>
    <source>
        <strain evidence="4">wild</strain>
    </source>
</reference>
<accession>A0A6J8APP2</accession>
<evidence type="ECO:0000259" key="2">
    <source>
        <dbReference type="Pfam" id="PF12248"/>
    </source>
</evidence>
<keyword evidence="4" id="KW-1185">Reference proteome</keyword>
<dbReference type="AlphaFoldDB" id="A0A6J8APP2"/>
<feature type="domain" description="Farnesoic acid O-methyl transferase" evidence="2">
    <location>
        <begin position="69"/>
        <end position="191"/>
    </location>
</feature>
<feature type="signal peptide" evidence="1">
    <location>
        <begin position="1"/>
        <end position="31"/>
    </location>
</feature>
<dbReference type="OrthoDB" id="2142040at2759"/>
<evidence type="ECO:0000313" key="4">
    <source>
        <dbReference type="Proteomes" id="UP000507470"/>
    </source>
</evidence>
<dbReference type="PANTHER" id="PTHR36695:SF12">
    <property type="entry name" value="AGAP008648-PA"/>
    <property type="match status" value="1"/>
</dbReference>
<keyword evidence="1" id="KW-0732">Signal</keyword>
<name>A0A6J8APP2_MYTCO</name>